<evidence type="ECO:0000313" key="4">
    <source>
        <dbReference type="Proteomes" id="UP001595443"/>
    </source>
</evidence>
<comment type="caution">
    <text evidence="3">The sequence shown here is derived from an EMBL/GenBank/DDBJ whole genome shotgun (WGS) entry which is preliminary data.</text>
</comment>
<feature type="transmembrane region" description="Helical" evidence="2">
    <location>
        <begin position="21"/>
        <end position="43"/>
    </location>
</feature>
<evidence type="ECO:0000256" key="2">
    <source>
        <dbReference type="SAM" id="Phobius"/>
    </source>
</evidence>
<evidence type="ECO:0000256" key="1">
    <source>
        <dbReference type="SAM" id="MobiDB-lite"/>
    </source>
</evidence>
<name>A0ABV7AHR5_9RHOB</name>
<keyword evidence="2" id="KW-1133">Transmembrane helix</keyword>
<keyword evidence="2" id="KW-0472">Membrane</keyword>
<dbReference type="EMBL" id="JBHRSK010000007">
    <property type="protein sequence ID" value="MFC2968735.1"/>
    <property type="molecule type" value="Genomic_DNA"/>
</dbReference>
<gene>
    <name evidence="3" type="ORF">ACFOES_11575</name>
</gene>
<feature type="compositionally biased region" description="Low complexity" evidence="1">
    <location>
        <begin position="107"/>
        <end position="123"/>
    </location>
</feature>
<reference evidence="4" key="1">
    <citation type="journal article" date="2019" name="Int. J. Syst. Evol. Microbiol.">
        <title>The Global Catalogue of Microorganisms (GCM) 10K type strain sequencing project: providing services to taxonomists for standard genome sequencing and annotation.</title>
        <authorList>
            <consortium name="The Broad Institute Genomics Platform"/>
            <consortium name="The Broad Institute Genome Sequencing Center for Infectious Disease"/>
            <person name="Wu L."/>
            <person name="Ma J."/>
        </authorList>
    </citation>
    <scope>NUCLEOTIDE SEQUENCE [LARGE SCALE GENOMIC DNA]</scope>
    <source>
        <strain evidence="4">KCTC 62192</strain>
    </source>
</reference>
<dbReference type="RefSeq" id="WP_377833429.1">
    <property type="nucleotide sequence ID" value="NZ_JBHRSK010000007.1"/>
</dbReference>
<evidence type="ECO:0000313" key="3">
    <source>
        <dbReference type="EMBL" id="MFC2968735.1"/>
    </source>
</evidence>
<protein>
    <submittedName>
        <fullName evidence="3">Uncharacterized protein</fullName>
    </submittedName>
</protein>
<proteinExistence type="predicted"/>
<feature type="region of interest" description="Disordered" evidence="1">
    <location>
        <begin position="83"/>
        <end position="130"/>
    </location>
</feature>
<keyword evidence="2" id="KW-0812">Transmembrane</keyword>
<keyword evidence="4" id="KW-1185">Reference proteome</keyword>
<organism evidence="3 4">
    <name type="scientific">Acidimangrovimonas pyrenivorans</name>
    <dbReference type="NCBI Taxonomy" id="2030798"/>
    <lineage>
        <taxon>Bacteria</taxon>
        <taxon>Pseudomonadati</taxon>
        <taxon>Pseudomonadota</taxon>
        <taxon>Alphaproteobacteria</taxon>
        <taxon>Rhodobacterales</taxon>
        <taxon>Paracoccaceae</taxon>
        <taxon>Acidimangrovimonas</taxon>
    </lineage>
</organism>
<sequence>MKEAPRQPLFLARQSYRRRRLMDAARLLPILGACLFLLPILWAPQPGEAPRSTAHDGIYLFIAWAGLILAAVPMARALAPEAEGAGLPETGPAAGPVAGPPPTLAEPGLSDPGPSDPGLSNPGAGQEPRG</sequence>
<accession>A0ABV7AHR5</accession>
<feature type="transmembrane region" description="Helical" evidence="2">
    <location>
        <begin position="58"/>
        <end position="79"/>
    </location>
</feature>
<dbReference type="Proteomes" id="UP001595443">
    <property type="component" value="Unassembled WGS sequence"/>
</dbReference>